<feature type="compositionally biased region" description="Basic and acidic residues" evidence="1">
    <location>
        <begin position="431"/>
        <end position="448"/>
    </location>
</feature>
<evidence type="ECO:0000313" key="3">
    <source>
        <dbReference type="Proteomes" id="UP001151760"/>
    </source>
</evidence>
<reference evidence="2" key="1">
    <citation type="journal article" date="2022" name="Int. J. Mol. Sci.">
        <title>Draft Genome of Tanacetum Coccineum: Genomic Comparison of Closely Related Tanacetum-Family Plants.</title>
        <authorList>
            <person name="Yamashiro T."/>
            <person name="Shiraishi A."/>
            <person name="Nakayama K."/>
            <person name="Satake H."/>
        </authorList>
    </citation>
    <scope>NUCLEOTIDE SEQUENCE</scope>
</reference>
<keyword evidence="3" id="KW-1185">Reference proteome</keyword>
<reference evidence="2" key="2">
    <citation type="submission" date="2022-01" db="EMBL/GenBank/DDBJ databases">
        <authorList>
            <person name="Yamashiro T."/>
            <person name="Shiraishi A."/>
            <person name="Satake H."/>
            <person name="Nakayama K."/>
        </authorList>
    </citation>
    <scope>NUCLEOTIDE SEQUENCE</scope>
</reference>
<proteinExistence type="predicted"/>
<accession>A0ABQ5B0L9</accession>
<gene>
    <name evidence="2" type="ORF">Tco_0842922</name>
</gene>
<organism evidence="2 3">
    <name type="scientific">Tanacetum coccineum</name>
    <dbReference type="NCBI Taxonomy" id="301880"/>
    <lineage>
        <taxon>Eukaryota</taxon>
        <taxon>Viridiplantae</taxon>
        <taxon>Streptophyta</taxon>
        <taxon>Embryophyta</taxon>
        <taxon>Tracheophyta</taxon>
        <taxon>Spermatophyta</taxon>
        <taxon>Magnoliopsida</taxon>
        <taxon>eudicotyledons</taxon>
        <taxon>Gunneridae</taxon>
        <taxon>Pentapetalae</taxon>
        <taxon>asterids</taxon>
        <taxon>campanulids</taxon>
        <taxon>Asterales</taxon>
        <taxon>Asteraceae</taxon>
        <taxon>Asteroideae</taxon>
        <taxon>Anthemideae</taxon>
        <taxon>Anthemidinae</taxon>
        <taxon>Tanacetum</taxon>
    </lineage>
</organism>
<evidence type="ECO:0000256" key="1">
    <source>
        <dbReference type="SAM" id="MobiDB-lite"/>
    </source>
</evidence>
<evidence type="ECO:0000313" key="2">
    <source>
        <dbReference type="EMBL" id="GJT08460.1"/>
    </source>
</evidence>
<feature type="region of interest" description="Disordered" evidence="1">
    <location>
        <begin position="413"/>
        <end position="500"/>
    </location>
</feature>
<dbReference type="EMBL" id="BQNB010012832">
    <property type="protein sequence ID" value="GJT08460.1"/>
    <property type="molecule type" value="Genomic_DNA"/>
</dbReference>
<feature type="compositionally biased region" description="Basic and acidic residues" evidence="1">
    <location>
        <begin position="458"/>
        <end position="470"/>
    </location>
</feature>
<name>A0ABQ5B0L9_9ASTR</name>
<dbReference type="Proteomes" id="UP001151760">
    <property type="component" value="Unassembled WGS sequence"/>
</dbReference>
<protein>
    <submittedName>
        <fullName evidence="2">Uncharacterized protein</fullName>
    </submittedName>
</protein>
<comment type="caution">
    <text evidence="2">The sequence shown here is derived from an EMBL/GenBank/DDBJ whole genome shotgun (WGS) entry which is preliminary data.</text>
</comment>
<sequence length="687" mass="79299">MNPQRKSRPDIMLRHKDFPSVKYLFVYELYVTNLSRIISSITAQQTNLELVPKEKRLEIGKCNRRLNPGKKQREPTFQVILDALSLTRCYSAFLITADVLEVYMHQFWDSIHKYENSYMFKMDKKKKFDLNLEIFRDIFQICPRVYGQNLDELPTDEDIMSFFKELGHAEEIKTITNIVVDQMHQPWRTFSTIINRSLSKKITGLDKLHLFRAQILWGMYYKKNVDYVELLWEDFTYQIDNRGHKKQDKIYYPRFTKVIIHHFLTKDKTISKRNKIGMHTSRDDYLINTLRFISTKEESQIYGARLPKSMTSLKMRETKAYKCYRTSPEEPIRKSTRVKRHAKKSSIAPTTGVVIRKTHVKSLSKKKEKMTVEKCKGINSLSKVALTEEAQYEEVQKKSLRDFHKTHPSVSGIVTKIAPSAGKNQTFYDNNNDHDSRSEGSDQERDSGDDNTQSNSEKGLDFEHETDENFVKTPSVDTDHEDETKIKDKAEGDEDEGIDYATNQFDDDVDLRMNEPVTTDEWFIQKEGTDAEMTNVQQGNENLEITLNQVIEDAHVTLSTIPHKTEVPVTSSSHSSDLESKYLNFSDIPHKDAEIISPMDVHVHHEVPSNQTPILLTVPVSVITESSPIFTTVIPQSLPSFTPPPQQSTLTTKATNPLSTLPNFTSVFQFTNIVTALGKEVTELKKE</sequence>